<dbReference type="Pfam" id="PF00015">
    <property type="entry name" value="MCPsignal"/>
    <property type="match status" value="1"/>
</dbReference>
<evidence type="ECO:0008006" key="19">
    <source>
        <dbReference type="Google" id="ProtNLM"/>
    </source>
</evidence>
<feature type="domain" description="HAMP" evidence="16">
    <location>
        <begin position="373"/>
        <end position="425"/>
    </location>
</feature>
<evidence type="ECO:0000313" key="18">
    <source>
        <dbReference type="Proteomes" id="UP000321567"/>
    </source>
</evidence>
<evidence type="ECO:0000259" key="15">
    <source>
        <dbReference type="PROSITE" id="PS50112"/>
    </source>
</evidence>
<keyword evidence="11" id="KW-0175">Coiled coil</keyword>
<dbReference type="InterPro" id="IPR013655">
    <property type="entry name" value="PAS_fold_3"/>
</dbReference>
<dbReference type="Gene3D" id="1.10.287.950">
    <property type="entry name" value="Methyl-accepting chemotaxis protein"/>
    <property type="match status" value="1"/>
</dbReference>
<reference evidence="17 18" key="1">
    <citation type="submission" date="2019-07" db="EMBL/GenBank/DDBJ databases">
        <title>Whole genome shotgun sequence of Rhodospirillum oryzae NBRC 107573.</title>
        <authorList>
            <person name="Hosoyama A."/>
            <person name="Uohara A."/>
            <person name="Ohji S."/>
            <person name="Ichikawa N."/>
        </authorList>
    </citation>
    <scope>NUCLEOTIDE SEQUENCE [LARGE SCALE GENOMIC DNA]</scope>
    <source>
        <strain evidence="17 18">NBRC 107573</strain>
    </source>
</reference>
<feature type="compositionally biased region" description="Basic and acidic residues" evidence="12">
    <location>
        <begin position="907"/>
        <end position="918"/>
    </location>
</feature>
<keyword evidence="7 13" id="KW-0472">Membrane</keyword>
<evidence type="ECO:0000256" key="9">
    <source>
        <dbReference type="ARBA" id="ARBA00029447"/>
    </source>
</evidence>
<dbReference type="SUPFAM" id="SSF58104">
    <property type="entry name" value="Methyl-accepting chemotaxis protein (MCP) signaling domain"/>
    <property type="match status" value="1"/>
</dbReference>
<feature type="transmembrane region" description="Helical" evidence="13">
    <location>
        <begin position="164"/>
        <end position="187"/>
    </location>
</feature>
<keyword evidence="3" id="KW-0488">Methylation</keyword>
<evidence type="ECO:0000259" key="14">
    <source>
        <dbReference type="PROSITE" id="PS50111"/>
    </source>
</evidence>
<dbReference type="InterPro" id="IPR009875">
    <property type="entry name" value="PilZ_domain"/>
</dbReference>
<evidence type="ECO:0000256" key="13">
    <source>
        <dbReference type="SAM" id="Phobius"/>
    </source>
</evidence>
<dbReference type="Pfam" id="PF07238">
    <property type="entry name" value="PilZ"/>
    <property type="match status" value="1"/>
</dbReference>
<evidence type="ECO:0000256" key="10">
    <source>
        <dbReference type="PROSITE-ProRule" id="PRU00284"/>
    </source>
</evidence>
<evidence type="ECO:0000256" key="1">
    <source>
        <dbReference type="ARBA" id="ARBA00004651"/>
    </source>
</evidence>
<dbReference type="SMART" id="SM00283">
    <property type="entry name" value="MA"/>
    <property type="match status" value="1"/>
</dbReference>
<feature type="domain" description="PAS" evidence="15">
    <location>
        <begin position="25"/>
        <end position="50"/>
    </location>
</feature>
<evidence type="ECO:0000256" key="3">
    <source>
        <dbReference type="ARBA" id="ARBA00022481"/>
    </source>
</evidence>
<evidence type="ECO:0000256" key="7">
    <source>
        <dbReference type="ARBA" id="ARBA00023136"/>
    </source>
</evidence>
<evidence type="ECO:0000256" key="8">
    <source>
        <dbReference type="ARBA" id="ARBA00023224"/>
    </source>
</evidence>
<feature type="region of interest" description="Disordered" evidence="12">
    <location>
        <begin position="907"/>
        <end position="928"/>
    </location>
</feature>
<dbReference type="NCBIfam" id="TIGR00229">
    <property type="entry name" value="sensory_box"/>
    <property type="match status" value="1"/>
</dbReference>
<comment type="subcellular location">
    <subcellularLocation>
        <location evidence="1">Cell membrane</location>
        <topology evidence="1">Multi-pass membrane protein</topology>
    </subcellularLocation>
</comment>
<dbReference type="GO" id="GO:0005886">
    <property type="term" value="C:plasma membrane"/>
    <property type="evidence" value="ECO:0007669"/>
    <property type="project" value="UniProtKB-SubCell"/>
</dbReference>
<feature type="domain" description="Methyl-accepting transducer" evidence="14">
    <location>
        <begin position="456"/>
        <end position="692"/>
    </location>
</feature>
<dbReference type="GO" id="GO:0035438">
    <property type="term" value="F:cyclic-di-GMP binding"/>
    <property type="evidence" value="ECO:0007669"/>
    <property type="project" value="InterPro"/>
</dbReference>
<dbReference type="Gene3D" id="3.30.450.20">
    <property type="entry name" value="PAS domain"/>
    <property type="match status" value="1"/>
</dbReference>
<dbReference type="CDD" id="cd00130">
    <property type="entry name" value="PAS"/>
    <property type="match status" value="1"/>
</dbReference>
<dbReference type="InterPro" id="IPR003660">
    <property type="entry name" value="HAMP_dom"/>
</dbReference>
<dbReference type="InterPro" id="IPR000014">
    <property type="entry name" value="PAS"/>
</dbReference>
<dbReference type="SUPFAM" id="SSF141371">
    <property type="entry name" value="PilZ domain-like"/>
    <property type="match status" value="1"/>
</dbReference>
<evidence type="ECO:0000256" key="4">
    <source>
        <dbReference type="ARBA" id="ARBA00022500"/>
    </source>
</evidence>
<dbReference type="Pfam" id="PF00672">
    <property type="entry name" value="HAMP"/>
    <property type="match status" value="1"/>
</dbReference>
<dbReference type="GO" id="GO:0006935">
    <property type="term" value="P:chemotaxis"/>
    <property type="evidence" value="ECO:0007669"/>
    <property type="project" value="UniProtKB-KW"/>
</dbReference>
<dbReference type="InterPro" id="IPR035965">
    <property type="entry name" value="PAS-like_dom_sf"/>
</dbReference>
<dbReference type="Pfam" id="PF02203">
    <property type="entry name" value="TarH"/>
    <property type="match status" value="1"/>
</dbReference>
<keyword evidence="4" id="KW-0145">Chemotaxis</keyword>
<name>A0A512H7T8_9PROT</name>
<dbReference type="GO" id="GO:0007165">
    <property type="term" value="P:signal transduction"/>
    <property type="evidence" value="ECO:0007669"/>
    <property type="project" value="UniProtKB-KW"/>
</dbReference>
<dbReference type="PROSITE" id="PS50885">
    <property type="entry name" value="HAMP"/>
    <property type="match status" value="1"/>
</dbReference>
<dbReference type="Proteomes" id="UP000321567">
    <property type="component" value="Unassembled WGS sequence"/>
</dbReference>
<gene>
    <name evidence="17" type="ORF">ROR02_16320</name>
</gene>
<dbReference type="PANTHER" id="PTHR32089">
    <property type="entry name" value="METHYL-ACCEPTING CHEMOTAXIS PROTEIN MCPB"/>
    <property type="match status" value="1"/>
</dbReference>
<dbReference type="PROSITE" id="PS50112">
    <property type="entry name" value="PAS"/>
    <property type="match status" value="1"/>
</dbReference>
<comment type="caution">
    <text evidence="17">The sequence shown here is derived from an EMBL/GenBank/DDBJ whole genome shotgun (WGS) entry which is preliminary data.</text>
</comment>
<evidence type="ECO:0000256" key="11">
    <source>
        <dbReference type="SAM" id="Coils"/>
    </source>
</evidence>
<dbReference type="InterPro" id="IPR004089">
    <property type="entry name" value="MCPsignal_dom"/>
</dbReference>
<keyword evidence="2" id="KW-1003">Cell membrane</keyword>
<evidence type="ECO:0000259" key="16">
    <source>
        <dbReference type="PROSITE" id="PS50885"/>
    </source>
</evidence>
<keyword evidence="5 13" id="KW-0812">Transmembrane</keyword>
<dbReference type="AlphaFoldDB" id="A0A512H7T8"/>
<keyword evidence="6 13" id="KW-1133">Transmembrane helix</keyword>
<evidence type="ECO:0000313" key="17">
    <source>
        <dbReference type="EMBL" id="GEO81501.1"/>
    </source>
</evidence>
<dbReference type="PANTHER" id="PTHR32089:SF112">
    <property type="entry name" value="LYSOZYME-LIKE PROTEIN-RELATED"/>
    <property type="match status" value="1"/>
</dbReference>
<dbReference type="EMBL" id="BJZO01000038">
    <property type="protein sequence ID" value="GEO81501.1"/>
    <property type="molecule type" value="Genomic_DNA"/>
</dbReference>
<organism evidence="17 18">
    <name type="scientific">Pararhodospirillum oryzae</name>
    <dbReference type="NCBI Taxonomy" id="478448"/>
    <lineage>
        <taxon>Bacteria</taxon>
        <taxon>Pseudomonadati</taxon>
        <taxon>Pseudomonadota</taxon>
        <taxon>Alphaproteobacteria</taxon>
        <taxon>Rhodospirillales</taxon>
        <taxon>Rhodospirillaceae</taxon>
        <taxon>Pararhodospirillum</taxon>
    </lineage>
</organism>
<comment type="similarity">
    <text evidence="9">Belongs to the methyl-accepting chemotaxis (MCP) protein family.</text>
</comment>
<accession>A0A512H7T8</accession>
<keyword evidence="18" id="KW-1185">Reference proteome</keyword>
<keyword evidence="8 10" id="KW-0807">Transducer</keyword>
<feature type="transmembrane region" description="Helical" evidence="13">
    <location>
        <begin position="350"/>
        <end position="373"/>
    </location>
</feature>
<dbReference type="InterPro" id="IPR003122">
    <property type="entry name" value="Tar_rcpt_lig-bd"/>
</dbReference>
<dbReference type="Gene3D" id="2.40.10.220">
    <property type="entry name" value="predicted glycosyltransferase like domains"/>
    <property type="match status" value="1"/>
</dbReference>
<dbReference type="PROSITE" id="PS50111">
    <property type="entry name" value="CHEMOTAXIS_TRANSDUC_2"/>
    <property type="match status" value="1"/>
</dbReference>
<evidence type="ECO:0000256" key="5">
    <source>
        <dbReference type="ARBA" id="ARBA00022692"/>
    </source>
</evidence>
<dbReference type="Pfam" id="PF08447">
    <property type="entry name" value="PAS_3"/>
    <property type="match status" value="1"/>
</dbReference>
<sequence length="988" mass="107074">MRDNGPITDREIELGDDAIIVSGTDTRGIITFANEEFVTISGYSPEELFGAPHNILRHPHMPREAFADLWATVKAGRSWEGMVKNRTKNGDFYWVRANVTPTMSGSEVTGYISIRTKPERAAVTEAERIYALFREGRARGLAIHEGRVISTTWIGRLVRLRDSVVGRLGVVLLVLGVLGAGIGVVGIDGMRAINQDLNLVFDRNVRAVIDLATLVELSDDVARQVDLMEGEMLRGLLPTTLNDRLGTIEGRRKAFTILWENHLKGEHSEAEKELQRRVTTTWEALWKEGVPEALELARGGDREALSRKLATRTRPQFVAVHGALHDLVNQQRTDAAALRERAEKEVSWRLLASVGLLVGGGALGLALSAWFLVSLHRPLRRMERHFDAIAAGNLGYVIPSPGLAELDNLSSRLRALKARIGYYVLERAEMAKRSEEELRREMMALTNLLEGEVQETVGDISVQSSRLSENAANLAQVAERLLHDATQVTESVRITSANVQTVAGATEQLEASSREISERVDSGARLAETARAKGDEALHRVESLTEATARIDSVVGLIQGIAGQTRMLSLNATIEAARAGEAGKGFSVVAGEVKGLAGETEHAIGTISEQAEGISRTTGEAARTVQAVVESIRAIDTITADVARAAGEQRAATAEIMSSAAQAAEHTGAVAESVQGMREGAETTGAVSTRVRDLASRVNRDILALRQRLYVILRSSHGGNRRQYPRIPVALRYKGTFGSNTFSGMTADLSQGGALVVVAQGSRPSTGRGSLDIEGVGELAAEVVTVSENGLHLKFRALDPEQIERLKTRIEKAVADDIPMVEHAVGFAKTVAEVFEHAIAEGRITSEDLFDGSYTPIPGTNPVQYMAPHTALAEAELGPLIARLAGAGGSVPVCVATDRNGYIAAHMPEHSKPQRPDDPEWNQGNSRNRRLYNDRAGILAARCTKPMTQTYRRDMGGGTIVLMKEIDAPIMVLGRRWGAVRQAGELLQ</sequence>
<protein>
    <recommendedName>
        <fullName evidence="19">Methyl-accepting chemotaxis protein</fullName>
    </recommendedName>
</protein>
<dbReference type="RefSeq" id="WP_170245023.1">
    <property type="nucleotide sequence ID" value="NZ_BJZO01000038.1"/>
</dbReference>
<feature type="coiled-coil region" evidence="11">
    <location>
        <begin position="428"/>
        <end position="455"/>
    </location>
</feature>
<evidence type="ECO:0000256" key="2">
    <source>
        <dbReference type="ARBA" id="ARBA00022475"/>
    </source>
</evidence>
<dbReference type="SUPFAM" id="SSF55785">
    <property type="entry name" value="PYP-like sensor domain (PAS domain)"/>
    <property type="match status" value="1"/>
</dbReference>
<proteinExistence type="inferred from homology"/>
<evidence type="ECO:0000256" key="12">
    <source>
        <dbReference type="SAM" id="MobiDB-lite"/>
    </source>
</evidence>
<evidence type="ECO:0000256" key="6">
    <source>
        <dbReference type="ARBA" id="ARBA00022989"/>
    </source>
</evidence>